<dbReference type="GO" id="GO:0005507">
    <property type="term" value="F:copper ion binding"/>
    <property type="evidence" value="ECO:0007669"/>
    <property type="project" value="TreeGrafter"/>
</dbReference>
<proteinExistence type="inferred from homology"/>
<comment type="similarity">
    <text evidence="1">Belongs to the CutC family.</text>
</comment>
<dbReference type="EMBL" id="SNRY01000055">
    <property type="protein sequence ID" value="KAA6349058.1"/>
    <property type="molecule type" value="Genomic_DNA"/>
</dbReference>
<dbReference type="AlphaFoldDB" id="A0A5J4SSZ0"/>
<dbReference type="Gene3D" id="3.20.20.380">
    <property type="entry name" value="Copper homeostasis (CutC) domain"/>
    <property type="match status" value="1"/>
</dbReference>
<name>A0A5J4SSZ0_9ZZZZ</name>
<dbReference type="InterPro" id="IPR036822">
    <property type="entry name" value="CutC-like_dom_sf"/>
</dbReference>
<reference evidence="4" key="1">
    <citation type="submission" date="2019-03" db="EMBL/GenBank/DDBJ databases">
        <title>Single cell metagenomics reveals metabolic interactions within the superorganism composed of flagellate Streblomastix strix and complex community of Bacteroidetes bacteria on its surface.</title>
        <authorList>
            <person name="Treitli S.C."/>
            <person name="Kolisko M."/>
            <person name="Husnik F."/>
            <person name="Keeling P."/>
            <person name="Hampl V."/>
        </authorList>
    </citation>
    <scope>NUCLEOTIDE SEQUENCE</scope>
    <source>
        <strain evidence="4">STM</strain>
    </source>
</reference>
<dbReference type="PANTHER" id="PTHR12598:SF0">
    <property type="entry name" value="COPPER HOMEOSTASIS PROTEIN CUTC HOMOLOG"/>
    <property type="match status" value="1"/>
</dbReference>
<protein>
    <recommendedName>
        <fullName evidence="2">Copper homeostasis protein cutC homolog</fullName>
    </recommendedName>
</protein>
<evidence type="ECO:0000256" key="2">
    <source>
        <dbReference type="ARBA" id="ARBA00019014"/>
    </source>
</evidence>
<dbReference type="EMBL" id="SNRY01000055">
    <property type="protein sequence ID" value="KAA6349033.1"/>
    <property type="molecule type" value="Genomic_DNA"/>
</dbReference>
<evidence type="ECO:0000313" key="3">
    <source>
        <dbReference type="EMBL" id="KAA6349033.1"/>
    </source>
</evidence>
<organism evidence="4">
    <name type="scientific">termite gut metagenome</name>
    <dbReference type="NCBI Taxonomy" id="433724"/>
    <lineage>
        <taxon>unclassified sequences</taxon>
        <taxon>metagenomes</taxon>
        <taxon>organismal metagenomes</taxon>
    </lineage>
</organism>
<evidence type="ECO:0000313" key="4">
    <source>
        <dbReference type="EMBL" id="KAA6349058.1"/>
    </source>
</evidence>
<evidence type="ECO:0000256" key="1">
    <source>
        <dbReference type="ARBA" id="ARBA00007768"/>
    </source>
</evidence>
<dbReference type="PANTHER" id="PTHR12598">
    <property type="entry name" value="COPPER HOMEOSTASIS PROTEIN CUTC"/>
    <property type="match status" value="1"/>
</dbReference>
<gene>
    <name evidence="3" type="ORF">EZS27_003515</name>
    <name evidence="4" type="ORF">EZS27_003540</name>
</gene>
<dbReference type="FunFam" id="3.20.20.380:FF:000001">
    <property type="entry name" value="Copper homeostasis protein CutC"/>
    <property type="match status" value="1"/>
</dbReference>
<comment type="caution">
    <text evidence="4">The sequence shown here is derived from an EMBL/GenBank/DDBJ whole genome shotgun (WGS) entry which is preliminary data.</text>
</comment>
<dbReference type="Pfam" id="PF03932">
    <property type="entry name" value="CutC"/>
    <property type="match status" value="1"/>
</dbReference>
<accession>A0A5J4SSZ0</accession>
<dbReference type="InterPro" id="IPR005627">
    <property type="entry name" value="CutC-like"/>
</dbReference>
<sequence length="249" mass="27054">MYRTEICANSAESCVAAQEGGAWRVELCAGIPEGGTTPSYGEIATARELITIKLHVIIRPRGGDFLYTFAEMKSMERDILVARDAGADGVVFGCLTTGGNVDTKATNRLLKAATGLSVTFHRAFDKCIRPHEALEQLIELGCDRILTSGQKPTAEAGIPLLKELVEQAGDRIVIMPGCGINEKNIARIATETGAKEFHFSARENKESAMTHRDFEVSMGGTVTIDEYLQPVTTVCRVKNTIEALYKRSV</sequence>
<dbReference type="SUPFAM" id="SSF110395">
    <property type="entry name" value="CutC-like"/>
    <property type="match status" value="1"/>
</dbReference>
<dbReference type="HAMAP" id="MF_00795">
    <property type="entry name" value="CutC"/>
    <property type="match status" value="1"/>
</dbReference>